<dbReference type="InterPro" id="IPR034440">
    <property type="entry name" value="RBM47_RRM2"/>
</dbReference>
<keyword evidence="7" id="KW-0507">mRNA processing</keyword>
<dbReference type="FunFam" id="3.30.70.330:FF:000022">
    <property type="entry name" value="APOBEC1 complementation factor isoform X1"/>
    <property type="match status" value="1"/>
</dbReference>
<evidence type="ECO:0000256" key="11">
    <source>
        <dbReference type="ARBA" id="ARBA00023242"/>
    </source>
</evidence>
<dbReference type="SMART" id="SM00360">
    <property type="entry name" value="RRM"/>
    <property type="match status" value="2"/>
</dbReference>
<dbReference type="EMBL" id="JAGEUA010000001">
    <property type="protein sequence ID" value="KAL1023959.1"/>
    <property type="molecule type" value="Genomic_DNA"/>
</dbReference>
<keyword evidence="6" id="KW-0963">Cytoplasm</keyword>
<dbReference type="CDD" id="cd12491">
    <property type="entry name" value="RRM2_RBM47"/>
    <property type="match status" value="1"/>
</dbReference>
<sequence>MTAEDPASSSAMNNNPTPSSSNPAAPSHQSLHGPITVPEGVAGAPNEAALVSLMERTGYGMVQENGQRKYGPPPGWDSASPPRGCEIFVGKIPRDVYEDELVPVSATPEVRPGRLLGVCCSVDNCRLFIGGIPKTKKREEILEEVSKVTEGVLDVIVYASAADKMKNRGFAFVEYESHRAAAMARRKLMPGRIQLWGHQIAVDWAEPEIDVDEDVMETVKILYVRNLMMETSEETLRQVFGQWNPGCVERVKKIRDYAFVHFSSRDDAVVAMDHLNGTEVEGSCIEVTLAKPVDKEQYTRYQKASKGGATAPVVAPEPAQQNYVYQCDPYTLTYYGYPYNTLIGPNRDYFVKGGPMIQTNAGAVRGRGRAGAGSRTPGPRGSYLGGYSAGRGIYSRYHEGKAKGPDSKAYELMPTLELATSVNPVGIKPGTMGLQALGGQYQVFSTAQGAKLMEEGKMHHAAMEHLISPMALQHDHNAQNAQAVMPAVSTPPPFQGRPITPVYAMAHNVQRIPTATGLYGAGYMPITSYNTAALAALQKNAAVAAAAYGGYAGYAIPQAFPGAAFQVPIHDVYQTY</sequence>
<evidence type="ECO:0000313" key="16">
    <source>
        <dbReference type="EMBL" id="KAL1023959.1"/>
    </source>
</evidence>
<feature type="compositionally biased region" description="Low complexity" evidence="14">
    <location>
        <begin position="1"/>
        <end position="27"/>
    </location>
</feature>
<evidence type="ECO:0000256" key="10">
    <source>
        <dbReference type="ARBA" id="ARBA00023187"/>
    </source>
</evidence>
<dbReference type="Gene3D" id="3.30.70.330">
    <property type="match status" value="2"/>
</dbReference>
<dbReference type="AlphaFoldDB" id="A0ABD0XRJ8"/>
<keyword evidence="11" id="KW-0539">Nucleus</keyword>
<evidence type="ECO:0000256" key="6">
    <source>
        <dbReference type="ARBA" id="ARBA00022490"/>
    </source>
</evidence>
<protein>
    <recommendedName>
        <fullName evidence="4">RNA-binding protein 47</fullName>
    </recommendedName>
    <alternativeName>
        <fullName evidence="12">RNA-binding motif protein 47</fullName>
    </alternativeName>
</protein>
<dbReference type="InterPro" id="IPR000504">
    <property type="entry name" value="RRM_dom"/>
</dbReference>
<evidence type="ECO:0000313" key="17">
    <source>
        <dbReference type="Proteomes" id="UP001557470"/>
    </source>
</evidence>
<keyword evidence="17" id="KW-1185">Reference proteome</keyword>
<dbReference type="Pfam" id="PF00076">
    <property type="entry name" value="RRM_1"/>
    <property type="match status" value="2"/>
</dbReference>
<evidence type="ECO:0000256" key="2">
    <source>
        <dbReference type="ARBA" id="ARBA00004496"/>
    </source>
</evidence>
<evidence type="ECO:0000256" key="7">
    <source>
        <dbReference type="ARBA" id="ARBA00022664"/>
    </source>
</evidence>
<evidence type="ECO:0000256" key="9">
    <source>
        <dbReference type="ARBA" id="ARBA00022884"/>
    </source>
</evidence>
<keyword evidence="5" id="KW-0488">Methylation</keyword>
<organism evidence="16 17">
    <name type="scientific">Umbra pygmaea</name>
    <name type="common">Eastern mudminnow</name>
    <dbReference type="NCBI Taxonomy" id="75934"/>
    <lineage>
        <taxon>Eukaryota</taxon>
        <taxon>Metazoa</taxon>
        <taxon>Chordata</taxon>
        <taxon>Craniata</taxon>
        <taxon>Vertebrata</taxon>
        <taxon>Euteleostomi</taxon>
        <taxon>Actinopterygii</taxon>
        <taxon>Neopterygii</taxon>
        <taxon>Teleostei</taxon>
        <taxon>Protacanthopterygii</taxon>
        <taxon>Esociformes</taxon>
        <taxon>Umbridae</taxon>
        <taxon>Umbra</taxon>
    </lineage>
</organism>
<evidence type="ECO:0000256" key="4">
    <source>
        <dbReference type="ARBA" id="ARBA00015191"/>
    </source>
</evidence>
<evidence type="ECO:0000256" key="5">
    <source>
        <dbReference type="ARBA" id="ARBA00022481"/>
    </source>
</evidence>
<dbReference type="Proteomes" id="UP001557470">
    <property type="component" value="Unassembled WGS sequence"/>
</dbReference>
<evidence type="ECO:0000256" key="1">
    <source>
        <dbReference type="ARBA" id="ARBA00004123"/>
    </source>
</evidence>
<proteinExistence type="inferred from homology"/>
<dbReference type="InterPro" id="IPR012677">
    <property type="entry name" value="Nucleotide-bd_a/b_plait_sf"/>
</dbReference>
<comment type="caution">
    <text evidence="16">The sequence shown here is derived from an EMBL/GenBank/DDBJ whole genome shotgun (WGS) entry which is preliminary data.</text>
</comment>
<dbReference type="GO" id="GO:0005737">
    <property type="term" value="C:cytoplasm"/>
    <property type="evidence" value="ECO:0007669"/>
    <property type="project" value="UniProtKB-SubCell"/>
</dbReference>
<feature type="domain" description="RRM" evidence="15">
    <location>
        <begin position="125"/>
        <end position="207"/>
    </location>
</feature>
<reference evidence="16 17" key="1">
    <citation type="submission" date="2024-06" db="EMBL/GenBank/DDBJ databases">
        <authorList>
            <person name="Pan Q."/>
            <person name="Wen M."/>
            <person name="Jouanno E."/>
            <person name="Zahm M."/>
            <person name="Klopp C."/>
            <person name="Cabau C."/>
            <person name="Louis A."/>
            <person name="Berthelot C."/>
            <person name="Parey E."/>
            <person name="Roest Crollius H."/>
            <person name="Montfort J."/>
            <person name="Robinson-Rechavi M."/>
            <person name="Bouchez O."/>
            <person name="Lampietro C."/>
            <person name="Lopez Roques C."/>
            <person name="Donnadieu C."/>
            <person name="Postlethwait J."/>
            <person name="Bobe J."/>
            <person name="Verreycken H."/>
            <person name="Guiguen Y."/>
        </authorList>
    </citation>
    <scope>NUCLEOTIDE SEQUENCE [LARGE SCALE GENOMIC DNA]</scope>
    <source>
        <strain evidence="16">Up_M1</strain>
        <tissue evidence="16">Testis</tissue>
    </source>
</reference>
<dbReference type="GO" id="GO:0003723">
    <property type="term" value="F:RNA binding"/>
    <property type="evidence" value="ECO:0007669"/>
    <property type="project" value="UniProtKB-UniRule"/>
</dbReference>
<evidence type="ECO:0000259" key="15">
    <source>
        <dbReference type="PROSITE" id="PS50102"/>
    </source>
</evidence>
<evidence type="ECO:0000256" key="14">
    <source>
        <dbReference type="SAM" id="MobiDB-lite"/>
    </source>
</evidence>
<dbReference type="FunFam" id="3.30.70.330:FF:000146">
    <property type="entry name" value="RNA-binding protein 47 isoform X1"/>
    <property type="match status" value="1"/>
</dbReference>
<keyword evidence="10" id="KW-0508">mRNA splicing</keyword>
<dbReference type="GO" id="GO:0008380">
    <property type="term" value="P:RNA splicing"/>
    <property type="evidence" value="ECO:0007669"/>
    <property type="project" value="UniProtKB-KW"/>
</dbReference>
<evidence type="ECO:0000256" key="3">
    <source>
        <dbReference type="ARBA" id="ARBA00005319"/>
    </source>
</evidence>
<gene>
    <name evidence="16" type="ORF">UPYG_G00049560</name>
</gene>
<keyword evidence="9 13" id="KW-0694">RNA-binding</keyword>
<dbReference type="PANTHER" id="PTHR21245">
    <property type="entry name" value="HETEROGENEOUS NUCLEAR RIBONUCLEOPROTEIN"/>
    <property type="match status" value="1"/>
</dbReference>
<dbReference type="PROSITE" id="PS50102">
    <property type="entry name" value="RRM"/>
    <property type="match status" value="2"/>
</dbReference>
<comment type="similarity">
    <text evidence="3">Belongs to the RRM RBM47 family.</text>
</comment>
<evidence type="ECO:0000256" key="12">
    <source>
        <dbReference type="ARBA" id="ARBA00030579"/>
    </source>
</evidence>
<name>A0ABD0XRJ8_UMBPY</name>
<dbReference type="InterPro" id="IPR035979">
    <property type="entry name" value="RBD_domain_sf"/>
</dbReference>
<feature type="region of interest" description="Disordered" evidence="14">
    <location>
        <begin position="1"/>
        <end position="43"/>
    </location>
</feature>
<dbReference type="InterPro" id="IPR006535">
    <property type="entry name" value="HnRNP_R/Q_splicing_fac"/>
</dbReference>
<keyword evidence="8" id="KW-0677">Repeat</keyword>
<dbReference type="GO" id="GO:0005634">
    <property type="term" value="C:nucleus"/>
    <property type="evidence" value="ECO:0007669"/>
    <property type="project" value="UniProtKB-SubCell"/>
</dbReference>
<dbReference type="GO" id="GO:0006397">
    <property type="term" value="P:mRNA processing"/>
    <property type="evidence" value="ECO:0007669"/>
    <property type="project" value="UniProtKB-KW"/>
</dbReference>
<evidence type="ECO:0000256" key="8">
    <source>
        <dbReference type="ARBA" id="ARBA00022737"/>
    </source>
</evidence>
<feature type="domain" description="RRM" evidence="15">
    <location>
        <begin position="220"/>
        <end position="292"/>
    </location>
</feature>
<evidence type="ECO:0000256" key="13">
    <source>
        <dbReference type="PROSITE-ProRule" id="PRU00176"/>
    </source>
</evidence>
<dbReference type="NCBIfam" id="TIGR01648">
    <property type="entry name" value="hnRNP-R-Q"/>
    <property type="match status" value="1"/>
</dbReference>
<accession>A0ABD0XRJ8</accession>
<dbReference type="SUPFAM" id="SSF54928">
    <property type="entry name" value="RNA-binding domain, RBD"/>
    <property type="match status" value="2"/>
</dbReference>
<comment type="subcellular location">
    <subcellularLocation>
        <location evidence="2">Cytoplasm</location>
    </subcellularLocation>
    <subcellularLocation>
        <location evidence="1">Nucleus</location>
    </subcellularLocation>
</comment>